<sequence>MSFFVLGTGTGVGKTVITAGLVGWLRDRGRDAVGIKPAQTGFPPDDDAGFVAEAAGSEDASVCLRYLEPALAPAVAADIEDAALSYDEILQGCRSELEAADPGVVEGIGGLRVPLAEGKEVVDLAADLGLPTLVVARSGLGTLNHSALTVK</sequence>
<dbReference type="EC" id="6.3.3.3" evidence="1"/>
<evidence type="ECO:0000256" key="1">
    <source>
        <dbReference type="NCBIfam" id="TIGR00347"/>
    </source>
</evidence>
<dbReference type="GO" id="GO:0009102">
    <property type="term" value="P:biotin biosynthetic process"/>
    <property type="evidence" value="ECO:0007669"/>
    <property type="project" value="UniProtKB-UniRule"/>
</dbReference>
<dbReference type="Proteomes" id="UP001596274">
    <property type="component" value="Unassembled WGS sequence"/>
</dbReference>
<dbReference type="InterPro" id="IPR004472">
    <property type="entry name" value="DTB_synth_BioD"/>
</dbReference>
<accession>A0ABD5T4Y0</accession>
<proteinExistence type="predicted"/>
<reference evidence="2 3" key="1">
    <citation type="journal article" date="2019" name="Int. J. Syst. Evol. Microbiol.">
        <title>The Global Catalogue of Microorganisms (GCM) 10K type strain sequencing project: providing services to taxonomists for standard genome sequencing and annotation.</title>
        <authorList>
            <consortium name="The Broad Institute Genomics Platform"/>
            <consortium name="The Broad Institute Genome Sequencing Center for Infectious Disease"/>
            <person name="Wu L."/>
            <person name="Ma J."/>
        </authorList>
    </citation>
    <scope>NUCLEOTIDE SEQUENCE [LARGE SCALE GENOMIC DNA]</scope>
    <source>
        <strain evidence="2 3">PJ61</strain>
    </source>
</reference>
<dbReference type="GO" id="GO:0004141">
    <property type="term" value="F:dethiobiotin synthase activity"/>
    <property type="evidence" value="ECO:0007669"/>
    <property type="project" value="UniProtKB-UniRule"/>
</dbReference>
<protein>
    <recommendedName>
        <fullName evidence="1">Dethiobiotin synthase</fullName>
        <ecNumber evidence="1">6.3.3.3</ecNumber>
    </recommendedName>
</protein>
<dbReference type="PANTHER" id="PTHR43210:SF5">
    <property type="entry name" value="DETHIOBIOTIN SYNTHETASE"/>
    <property type="match status" value="1"/>
</dbReference>
<evidence type="ECO:0000313" key="3">
    <source>
        <dbReference type="Proteomes" id="UP001596274"/>
    </source>
</evidence>
<comment type="caution">
    <text evidence="2">The sequence shown here is derived from an EMBL/GenBank/DDBJ whole genome shotgun (WGS) entry which is preliminary data.</text>
</comment>
<name>A0ABD5T4Y0_9EURY</name>
<dbReference type="AlphaFoldDB" id="A0ABD5T4Y0"/>
<evidence type="ECO:0000313" key="2">
    <source>
        <dbReference type="EMBL" id="MFC6772498.1"/>
    </source>
</evidence>
<dbReference type="EMBL" id="JBHSWT010000838">
    <property type="protein sequence ID" value="MFC6772498.1"/>
    <property type="molecule type" value="Genomic_DNA"/>
</dbReference>
<dbReference type="SUPFAM" id="SSF52540">
    <property type="entry name" value="P-loop containing nucleoside triphosphate hydrolases"/>
    <property type="match status" value="1"/>
</dbReference>
<dbReference type="CDD" id="cd03109">
    <property type="entry name" value="DTBS"/>
    <property type="match status" value="1"/>
</dbReference>
<dbReference type="Gene3D" id="3.40.50.300">
    <property type="entry name" value="P-loop containing nucleotide triphosphate hydrolases"/>
    <property type="match status" value="1"/>
</dbReference>
<dbReference type="PANTHER" id="PTHR43210">
    <property type="entry name" value="DETHIOBIOTIN SYNTHETASE"/>
    <property type="match status" value="1"/>
</dbReference>
<keyword evidence="2" id="KW-0436">Ligase</keyword>
<feature type="non-terminal residue" evidence="2">
    <location>
        <position position="151"/>
    </location>
</feature>
<keyword evidence="3" id="KW-1185">Reference proteome</keyword>
<organism evidence="2 3">
    <name type="scientific">Halorubrum pallidum</name>
    <dbReference type="NCBI Taxonomy" id="1526114"/>
    <lineage>
        <taxon>Archaea</taxon>
        <taxon>Methanobacteriati</taxon>
        <taxon>Methanobacteriota</taxon>
        <taxon>Stenosarchaea group</taxon>
        <taxon>Halobacteria</taxon>
        <taxon>Halobacteriales</taxon>
        <taxon>Haloferacaceae</taxon>
        <taxon>Halorubrum</taxon>
    </lineage>
</organism>
<gene>
    <name evidence="2" type="primary">bioD</name>
    <name evidence="2" type="ORF">ACFQDD_13415</name>
</gene>
<dbReference type="Pfam" id="PF13500">
    <property type="entry name" value="AAA_26"/>
    <property type="match status" value="1"/>
</dbReference>
<dbReference type="InterPro" id="IPR027417">
    <property type="entry name" value="P-loop_NTPase"/>
</dbReference>
<dbReference type="NCBIfam" id="TIGR00347">
    <property type="entry name" value="bioD"/>
    <property type="match status" value="1"/>
</dbReference>